<protein>
    <recommendedName>
        <fullName evidence="5">U3 small nucleolar RNA-associated protein 11</fullName>
        <shortName evidence="5">U3 snoRNA-associated protein 11</shortName>
    </recommendedName>
</protein>
<name>A0A5B7EEH0_PORTR</name>
<comment type="caution">
    <text evidence="7">The sequence shown here is derived from an EMBL/GenBank/DDBJ whole genome shotgun (WGS) entry which is preliminary data.</text>
</comment>
<proteinExistence type="inferred from homology"/>
<evidence type="ECO:0000256" key="4">
    <source>
        <dbReference type="ARBA" id="ARBA00023242"/>
    </source>
</evidence>
<dbReference type="Pfam" id="PF03998">
    <property type="entry name" value="Utp11"/>
    <property type="match status" value="1"/>
</dbReference>
<keyword evidence="8" id="KW-1185">Reference proteome</keyword>
<dbReference type="GO" id="GO:0006364">
    <property type="term" value="P:rRNA processing"/>
    <property type="evidence" value="ECO:0007669"/>
    <property type="project" value="UniProtKB-UniRule"/>
</dbReference>
<dbReference type="PANTHER" id="PTHR12838">
    <property type="entry name" value="U3 SMALL NUCLEOLAR RNA-ASSOCIATED PROTEIN 11"/>
    <property type="match status" value="1"/>
</dbReference>
<feature type="compositionally biased region" description="Basic residues" evidence="6">
    <location>
        <begin position="47"/>
        <end position="58"/>
    </location>
</feature>
<comment type="subunit">
    <text evidence="5">Component of the ribosomal small subunit (SSU) processome.</text>
</comment>
<dbReference type="InterPro" id="IPR007144">
    <property type="entry name" value="SSU_processome_Utp11"/>
</dbReference>
<evidence type="ECO:0000313" key="7">
    <source>
        <dbReference type="EMBL" id="MPC31858.1"/>
    </source>
</evidence>
<accession>A0A5B7EEH0</accession>
<dbReference type="AlphaFoldDB" id="A0A5B7EEH0"/>
<evidence type="ECO:0000256" key="1">
    <source>
        <dbReference type="ARBA" id="ARBA00004604"/>
    </source>
</evidence>
<dbReference type="PANTHER" id="PTHR12838:SF0">
    <property type="entry name" value="U3 SMALL NUCLEOLAR RNA-ASSOCIATED PROTEIN 11-RELATED"/>
    <property type="match status" value="1"/>
</dbReference>
<dbReference type="EMBL" id="VSRR010002518">
    <property type="protein sequence ID" value="MPC31858.1"/>
    <property type="molecule type" value="Genomic_DNA"/>
</dbReference>
<gene>
    <name evidence="7" type="primary">UTP11L</name>
    <name evidence="7" type="ORF">E2C01_025158</name>
</gene>
<evidence type="ECO:0000313" key="8">
    <source>
        <dbReference type="Proteomes" id="UP000324222"/>
    </source>
</evidence>
<feature type="region of interest" description="Disordered" evidence="6">
    <location>
        <begin position="260"/>
        <end position="293"/>
    </location>
</feature>
<feature type="compositionally biased region" description="Basic and acidic residues" evidence="6">
    <location>
        <begin position="260"/>
        <end position="273"/>
    </location>
</feature>
<reference evidence="7 8" key="1">
    <citation type="submission" date="2019-05" db="EMBL/GenBank/DDBJ databases">
        <title>Another draft genome of Portunus trituberculatus and its Hox gene families provides insights of decapod evolution.</title>
        <authorList>
            <person name="Jeong J.-H."/>
            <person name="Song I."/>
            <person name="Kim S."/>
            <person name="Choi T."/>
            <person name="Kim D."/>
            <person name="Ryu S."/>
            <person name="Kim W."/>
        </authorList>
    </citation>
    <scope>NUCLEOTIDE SEQUENCE [LARGE SCALE GENOMIC DNA]</scope>
    <source>
        <tissue evidence="7">Muscle</tissue>
    </source>
</reference>
<evidence type="ECO:0000256" key="3">
    <source>
        <dbReference type="ARBA" id="ARBA00022552"/>
    </source>
</evidence>
<comment type="function">
    <text evidence="5">Involved in nucleolar processing of pre-18S ribosomal RNA.</text>
</comment>
<dbReference type="PIRSF" id="PIRSF015952">
    <property type="entry name" value="U3snoRNP11"/>
    <property type="match status" value="1"/>
</dbReference>
<keyword evidence="4 5" id="KW-0539">Nucleus</keyword>
<evidence type="ECO:0000256" key="5">
    <source>
        <dbReference type="PIRNR" id="PIRNR015952"/>
    </source>
</evidence>
<sequence length="293" mass="33820">MSPAGPPGVQYYYRTLPATVLTPLIELHYAQLPARDQSLATMSSLRNAHKTQRVHKERHQPLGRNHLGPLEKKKDYRKRAKDQNQKAAALETLRKRALNKNPDEFHYHMINSGLKDGVHFEKVKEEELAVGDVMQDLVYVTHRRNVEKKKIDKLKAQLHLLDVEETQPKNTHILFVDDEKEAKRTSAAKLLDTHPALLGRTFNRLRSSQLASLPDQLTNTPVFESMSKSKKKAYKELAQRIEREDKLRIMQEKLEVRKKLMDNKAKSGDKPQLVEEGTSTSAPVYKWPQIRKK</sequence>
<feature type="region of interest" description="Disordered" evidence="6">
    <location>
        <begin position="47"/>
        <end position="78"/>
    </location>
</feature>
<dbReference type="Proteomes" id="UP000324222">
    <property type="component" value="Unassembled WGS sequence"/>
</dbReference>
<keyword evidence="3 5" id="KW-0698">rRNA processing</keyword>
<dbReference type="GO" id="GO:0032040">
    <property type="term" value="C:small-subunit processome"/>
    <property type="evidence" value="ECO:0007669"/>
    <property type="project" value="UniProtKB-UniRule"/>
</dbReference>
<dbReference type="OrthoDB" id="29058at2759"/>
<evidence type="ECO:0000256" key="2">
    <source>
        <dbReference type="ARBA" id="ARBA00008105"/>
    </source>
</evidence>
<comment type="subcellular location">
    <subcellularLocation>
        <location evidence="1 5">Nucleus</location>
        <location evidence="1 5">Nucleolus</location>
    </subcellularLocation>
</comment>
<comment type="similarity">
    <text evidence="2 5">Belongs to the UTP11 family.</text>
</comment>
<organism evidence="7 8">
    <name type="scientific">Portunus trituberculatus</name>
    <name type="common">Swimming crab</name>
    <name type="synonym">Neptunus trituberculatus</name>
    <dbReference type="NCBI Taxonomy" id="210409"/>
    <lineage>
        <taxon>Eukaryota</taxon>
        <taxon>Metazoa</taxon>
        <taxon>Ecdysozoa</taxon>
        <taxon>Arthropoda</taxon>
        <taxon>Crustacea</taxon>
        <taxon>Multicrustacea</taxon>
        <taxon>Malacostraca</taxon>
        <taxon>Eumalacostraca</taxon>
        <taxon>Eucarida</taxon>
        <taxon>Decapoda</taxon>
        <taxon>Pleocyemata</taxon>
        <taxon>Brachyura</taxon>
        <taxon>Eubrachyura</taxon>
        <taxon>Portunoidea</taxon>
        <taxon>Portunidae</taxon>
        <taxon>Portuninae</taxon>
        <taxon>Portunus</taxon>
    </lineage>
</organism>
<evidence type="ECO:0000256" key="6">
    <source>
        <dbReference type="SAM" id="MobiDB-lite"/>
    </source>
</evidence>